<sequence length="425" mass="46903">MPTKSTGSSGTCSNPSTSARKYSSNASQSRGRIRRMYSGSRPSIPSGTRCSDGRRTSAMAPPSPPVTNCLCRTLVSLHMRLTRQRLNRTLLLRQHLLERVAMSPEEMVRHLVGLQAQENLPPYLSLAARLTGLDPHNVSALLEQRRLVRLLTMRGTIHLLTPDDAAELRPWVAPRIEQEIRVSQSIGDAREIARPEAEAALREVLADGPLPQKDIGLRLAERFSYPATQLGQLARSIAPLAQLPPRGCWKSSGGVVYDYVDRWTGVPMAEPDVPALVRRYLRAFGPATAADVTAWSAVTRLGPVLKGMDDLVQHEDEDGRVLYDVDGAPIADEDAPAPVRLLGTYDNVWLSHAARDRVTDAEARRSWMGTNGGIGNTVFAGGWLAGIWRVEDDRVRIDRLHRDLTKREQAELDEEIARTEALLAS</sequence>
<dbReference type="Pfam" id="PF06224">
    <property type="entry name" value="AlkZ-like"/>
    <property type="match status" value="1"/>
</dbReference>
<feature type="region of interest" description="Disordered" evidence="1">
    <location>
        <begin position="1"/>
        <end position="63"/>
    </location>
</feature>
<dbReference type="EMBL" id="QXGH01000031">
    <property type="protein sequence ID" value="RHW24553.1"/>
    <property type="molecule type" value="Genomic_DNA"/>
</dbReference>
<evidence type="ECO:0000256" key="1">
    <source>
        <dbReference type="SAM" id="MobiDB-lite"/>
    </source>
</evidence>
<proteinExistence type="predicted"/>
<dbReference type="InterPro" id="IPR009351">
    <property type="entry name" value="AlkZ-like"/>
</dbReference>
<keyword evidence="2" id="KW-0238">DNA-binding</keyword>
<evidence type="ECO:0000313" key="2">
    <source>
        <dbReference type="EMBL" id="RHW24553.1"/>
    </source>
</evidence>
<name>A0A417XVZ7_9ACTN</name>
<dbReference type="PANTHER" id="PTHR38479:SF2">
    <property type="entry name" value="WINGED HELIX DNA-BINDING DOMAIN-CONTAINING PROTEIN"/>
    <property type="match status" value="1"/>
</dbReference>
<dbReference type="Proteomes" id="UP000283644">
    <property type="component" value="Unassembled WGS sequence"/>
</dbReference>
<dbReference type="PANTHER" id="PTHR38479">
    <property type="entry name" value="LMO0824 PROTEIN"/>
    <property type="match status" value="1"/>
</dbReference>
<feature type="compositionally biased region" description="Polar residues" evidence="1">
    <location>
        <begin position="1"/>
        <end position="30"/>
    </location>
</feature>
<reference evidence="2 3" key="1">
    <citation type="submission" date="2018-09" db="EMBL/GenBank/DDBJ databases">
        <title>Genome sequencing of Nocardioides immobilis CCTCC AB 2017083 for comparison to Nocardioides silvaticus.</title>
        <authorList>
            <person name="Li C."/>
            <person name="Wang G."/>
        </authorList>
    </citation>
    <scope>NUCLEOTIDE SEQUENCE [LARGE SCALE GENOMIC DNA]</scope>
    <source>
        <strain evidence="2 3">CCTCC AB 2017083</strain>
    </source>
</reference>
<organism evidence="2 3">
    <name type="scientific">Nocardioides immobilis</name>
    <dbReference type="NCBI Taxonomy" id="2049295"/>
    <lineage>
        <taxon>Bacteria</taxon>
        <taxon>Bacillati</taxon>
        <taxon>Actinomycetota</taxon>
        <taxon>Actinomycetes</taxon>
        <taxon>Propionibacteriales</taxon>
        <taxon>Nocardioidaceae</taxon>
        <taxon>Nocardioides</taxon>
    </lineage>
</organism>
<dbReference type="AlphaFoldDB" id="A0A417XVZ7"/>
<protein>
    <submittedName>
        <fullName evidence="2">Winged helix DNA-binding domain-containing protein</fullName>
    </submittedName>
</protein>
<comment type="caution">
    <text evidence="2">The sequence shown here is derived from an EMBL/GenBank/DDBJ whole genome shotgun (WGS) entry which is preliminary data.</text>
</comment>
<feature type="compositionally biased region" description="Polar residues" evidence="1">
    <location>
        <begin position="40"/>
        <end position="49"/>
    </location>
</feature>
<gene>
    <name evidence="2" type="ORF">D0Z08_23840</name>
</gene>
<evidence type="ECO:0000313" key="3">
    <source>
        <dbReference type="Proteomes" id="UP000283644"/>
    </source>
</evidence>
<accession>A0A417XVZ7</accession>
<dbReference type="GO" id="GO:0003677">
    <property type="term" value="F:DNA binding"/>
    <property type="evidence" value="ECO:0007669"/>
    <property type="project" value="UniProtKB-KW"/>
</dbReference>
<keyword evidence="3" id="KW-1185">Reference proteome</keyword>